<accession>A0A0C2FA21</accession>
<gene>
    <name evidence="1" type="ORF">ANCDUO_26259</name>
</gene>
<reference evidence="1 2" key="1">
    <citation type="submission" date="2013-12" db="EMBL/GenBank/DDBJ databases">
        <title>Draft genome of the parsitic nematode Ancylostoma duodenale.</title>
        <authorList>
            <person name="Mitreva M."/>
        </authorList>
    </citation>
    <scope>NUCLEOTIDE SEQUENCE [LARGE SCALE GENOMIC DNA]</scope>
    <source>
        <strain evidence="1 2">Zhejiang</strain>
    </source>
</reference>
<sequence>MRSASSNSIERKMLGIALITQARAEIRSSTLREQSKIRDAAAYAKLSKIRWGGHVMRLNDLRWTRAVSE</sequence>
<keyword evidence="2" id="KW-1185">Reference proteome</keyword>
<name>A0A0C2FA21_9BILA</name>
<dbReference type="Proteomes" id="UP000054047">
    <property type="component" value="Unassembled WGS sequence"/>
</dbReference>
<proteinExistence type="predicted"/>
<evidence type="ECO:0000313" key="1">
    <source>
        <dbReference type="EMBL" id="KIH43729.1"/>
    </source>
</evidence>
<organism evidence="1 2">
    <name type="scientific">Ancylostoma duodenale</name>
    <dbReference type="NCBI Taxonomy" id="51022"/>
    <lineage>
        <taxon>Eukaryota</taxon>
        <taxon>Metazoa</taxon>
        <taxon>Ecdysozoa</taxon>
        <taxon>Nematoda</taxon>
        <taxon>Chromadorea</taxon>
        <taxon>Rhabditida</taxon>
        <taxon>Rhabditina</taxon>
        <taxon>Rhabditomorpha</taxon>
        <taxon>Strongyloidea</taxon>
        <taxon>Ancylostomatidae</taxon>
        <taxon>Ancylostomatinae</taxon>
        <taxon>Ancylostoma</taxon>
    </lineage>
</organism>
<dbReference type="EMBL" id="KN783296">
    <property type="protein sequence ID" value="KIH43729.1"/>
    <property type="molecule type" value="Genomic_DNA"/>
</dbReference>
<protein>
    <submittedName>
        <fullName evidence="1">Uncharacterized protein</fullName>
    </submittedName>
</protein>
<dbReference type="AlphaFoldDB" id="A0A0C2FA21"/>
<evidence type="ECO:0000313" key="2">
    <source>
        <dbReference type="Proteomes" id="UP000054047"/>
    </source>
</evidence>
<dbReference type="OrthoDB" id="5814184at2759"/>